<sequence>MQYFNAQRRSPSVYVWIKIITGYKCYLLEGADGHISYRTAADKYNQYKID</sequence>
<dbReference type="Proteomes" id="UP001409585">
    <property type="component" value="Unassembled WGS sequence"/>
</dbReference>
<proteinExistence type="predicted"/>
<evidence type="ECO:0000313" key="1">
    <source>
        <dbReference type="EMBL" id="GAA4944256.1"/>
    </source>
</evidence>
<evidence type="ECO:0000313" key="2">
    <source>
        <dbReference type="Proteomes" id="UP001409585"/>
    </source>
</evidence>
<protein>
    <submittedName>
        <fullName evidence="1">Uncharacterized protein</fullName>
    </submittedName>
</protein>
<organism evidence="1 2">
    <name type="scientific">Halioxenophilus aromaticivorans</name>
    <dbReference type="NCBI Taxonomy" id="1306992"/>
    <lineage>
        <taxon>Bacteria</taxon>
        <taxon>Pseudomonadati</taxon>
        <taxon>Pseudomonadota</taxon>
        <taxon>Gammaproteobacteria</taxon>
        <taxon>Alteromonadales</taxon>
        <taxon>Alteromonadaceae</taxon>
        <taxon>Halioxenophilus</taxon>
    </lineage>
</organism>
<dbReference type="EMBL" id="BAABLX010000023">
    <property type="protein sequence ID" value="GAA4944256.1"/>
    <property type="molecule type" value="Genomic_DNA"/>
</dbReference>
<keyword evidence="2" id="KW-1185">Reference proteome</keyword>
<gene>
    <name evidence="1" type="ORF">GCM10025791_23930</name>
</gene>
<comment type="caution">
    <text evidence="1">The sequence shown here is derived from an EMBL/GenBank/DDBJ whole genome shotgun (WGS) entry which is preliminary data.</text>
</comment>
<dbReference type="AlphaFoldDB" id="A0AAV3U3F4"/>
<accession>A0AAV3U3F4</accession>
<reference evidence="2" key="1">
    <citation type="journal article" date="2019" name="Int. J. Syst. Evol. Microbiol.">
        <title>The Global Catalogue of Microorganisms (GCM) 10K type strain sequencing project: providing services to taxonomists for standard genome sequencing and annotation.</title>
        <authorList>
            <consortium name="The Broad Institute Genomics Platform"/>
            <consortium name="The Broad Institute Genome Sequencing Center for Infectious Disease"/>
            <person name="Wu L."/>
            <person name="Ma J."/>
        </authorList>
    </citation>
    <scope>NUCLEOTIDE SEQUENCE [LARGE SCALE GENOMIC DNA]</scope>
    <source>
        <strain evidence="2">JCM 19134</strain>
    </source>
</reference>
<name>A0AAV3U3F4_9ALTE</name>